<evidence type="ECO:0008006" key="12">
    <source>
        <dbReference type="Google" id="ProtNLM"/>
    </source>
</evidence>
<evidence type="ECO:0000256" key="7">
    <source>
        <dbReference type="ARBA" id="ARBA00023034"/>
    </source>
</evidence>
<keyword evidence="4" id="KW-0812">Transmembrane</keyword>
<dbReference type="InParanoid" id="A0A7M7P6C2"/>
<comment type="similarity">
    <text evidence="2">Belongs to the sulfotransferase 3 family.</text>
</comment>
<dbReference type="PROSITE" id="PS51257">
    <property type="entry name" value="PROKAR_LIPOPROTEIN"/>
    <property type="match status" value="1"/>
</dbReference>
<dbReference type="PANTHER" id="PTHR12129">
    <property type="entry name" value="HEPARAN SULFATE 2-O-SULFOTRANSFERASE"/>
    <property type="match status" value="1"/>
</dbReference>
<sequence length="339" mass="39103">MAPRKLAILIALAISCITGIILKREIQNLFQEENAVQVSRTMATGLQQKITSERNSRPISLPTKHGESRYGDVVHGQNHIIIYNSVPKCGSRTFVDTSRRLFRNRSIKFNGYSIRKESKPESEKARSIGEIRRLIKGAKRPAYVQGHGLFLPFHHQLHNPQPVYINFIRDPVSRMVSAFYFNRFGDGFLERGMLSEKKNNMSIEECILDGHYECNRAGMYTNIFCGFNPKCGKDATWALEQAKSNIDKYYTFIGITEEYEASLRVLEHLMPDMYNGLTEFYLSRINKTNSLTTLSKTANKKPLSQELKNTATERYAVDYELYNFIYDRHRKLKARFGID</sequence>
<dbReference type="GeneID" id="592858"/>
<dbReference type="RefSeq" id="XP_030846682.1">
    <property type="nucleotide sequence ID" value="XM_030990822.1"/>
</dbReference>
<reference evidence="10" key="2">
    <citation type="submission" date="2021-01" db="UniProtKB">
        <authorList>
            <consortium name="EnsemblMetazoa"/>
        </authorList>
    </citation>
    <scope>IDENTIFICATION</scope>
</reference>
<evidence type="ECO:0000256" key="9">
    <source>
        <dbReference type="ARBA" id="ARBA00023180"/>
    </source>
</evidence>
<keyword evidence="11" id="KW-1185">Reference proteome</keyword>
<dbReference type="KEGG" id="spu:592858"/>
<keyword evidence="3" id="KW-0808">Transferase</keyword>
<evidence type="ECO:0000256" key="1">
    <source>
        <dbReference type="ARBA" id="ARBA00004323"/>
    </source>
</evidence>
<keyword evidence="6" id="KW-1133">Transmembrane helix</keyword>
<keyword evidence="5" id="KW-0735">Signal-anchor</keyword>
<evidence type="ECO:0000256" key="3">
    <source>
        <dbReference type="ARBA" id="ARBA00022679"/>
    </source>
</evidence>
<dbReference type="Gene3D" id="3.40.50.300">
    <property type="entry name" value="P-loop containing nucleotide triphosphate hydrolases"/>
    <property type="match status" value="1"/>
</dbReference>
<evidence type="ECO:0000313" key="11">
    <source>
        <dbReference type="Proteomes" id="UP000007110"/>
    </source>
</evidence>
<reference evidence="11" key="1">
    <citation type="submission" date="2015-02" db="EMBL/GenBank/DDBJ databases">
        <title>Genome sequencing for Strongylocentrotus purpuratus.</title>
        <authorList>
            <person name="Murali S."/>
            <person name="Liu Y."/>
            <person name="Vee V."/>
            <person name="English A."/>
            <person name="Wang M."/>
            <person name="Skinner E."/>
            <person name="Han Y."/>
            <person name="Muzny D.M."/>
            <person name="Worley K.C."/>
            <person name="Gibbs R.A."/>
        </authorList>
    </citation>
    <scope>NUCLEOTIDE SEQUENCE</scope>
</reference>
<dbReference type="AlphaFoldDB" id="A0A7M7P6C2"/>
<evidence type="ECO:0000256" key="4">
    <source>
        <dbReference type="ARBA" id="ARBA00022692"/>
    </source>
</evidence>
<keyword evidence="8" id="KW-0472">Membrane</keyword>
<keyword evidence="7" id="KW-0333">Golgi apparatus</keyword>
<dbReference type="SUPFAM" id="SSF52540">
    <property type="entry name" value="P-loop containing nucleoside triphosphate hydrolases"/>
    <property type="match status" value="1"/>
</dbReference>
<dbReference type="Proteomes" id="UP000007110">
    <property type="component" value="Unassembled WGS sequence"/>
</dbReference>
<dbReference type="OMA" id="YECNRAG"/>
<dbReference type="InterPro" id="IPR005331">
    <property type="entry name" value="Sulfotransferase"/>
</dbReference>
<protein>
    <recommendedName>
        <fullName evidence="12">Uronyl 2-sulfotransferase</fullName>
    </recommendedName>
</protein>
<comment type="subcellular location">
    <subcellularLocation>
        <location evidence="1">Golgi apparatus membrane</location>
        <topology evidence="1">Single-pass type II membrane protein</topology>
    </subcellularLocation>
</comment>
<evidence type="ECO:0000256" key="5">
    <source>
        <dbReference type="ARBA" id="ARBA00022968"/>
    </source>
</evidence>
<dbReference type="OrthoDB" id="10019582at2759"/>
<dbReference type="InterPro" id="IPR007734">
    <property type="entry name" value="Heparan_SO4_2-O-STrfase"/>
</dbReference>
<dbReference type="EnsemblMetazoa" id="XM_030990822">
    <property type="protein sequence ID" value="XP_030846682"/>
    <property type="gene ID" value="LOC592858"/>
</dbReference>
<dbReference type="Pfam" id="PF03567">
    <property type="entry name" value="Sulfotransfer_2"/>
    <property type="match status" value="1"/>
</dbReference>
<evidence type="ECO:0000256" key="8">
    <source>
        <dbReference type="ARBA" id="ARBA00023136"/>
    </source>
</evidence>
<accession>A0A7M7P6C2</accession>
<dbReference type="FunFam" id="3.40.50.300:FF:006118">
    <property type="entry name" value="Uncharacterized protein"/>
    <property type="match status" value="1"/>
</dbReference>
<proteinExistence type="inferred from homology"/>
<evidence type="ECO:0000313" key="10">
    <source>
        <dbReference type="EnsemblMetazoa" id="XP_030846682"/>
    </source>
</evidence>
<dbReference type="PANTHER" id="PTHR12129:SF15">
    <property type="entry name" value="URONYL 2-SULFOTRANSFERASE"/>
    <property type="match status" value="1"/>
</dbReference>
<dbReference type="GO" id="GO:0000139">
    <property type="term" value="C:Golgi membrane"/>
    <property type="evidence" value="ECO:0007669"/>
    <property type="project" value="UniProtKB-SubCell"/>
</dbReference>
<name>A0A7M7P6C2_STRPU</name>
<evidence type="ECO:0000256" key="6">
    <source>
        <dbReference type="ARBA" id="ARBA00022989"/>
    </source>
</evidence>
<organism evidence="10 11">
    <name type="scientific">Strongylocentrotus purpuratus</name>
    <name type="common">Purple sea urchin</name>
    <dbReference type="NCBI Taxonomy" id="7668"/>
    <lineage>
        <taxon>Eukaryota</taxon>
        <taxon>Metazoa</taxon>
        <taxon>Echinodermata</taxon>
        <taxon>Eleutherozoa</taxon>
        <taxon>Echinozoa</taxon>
        <taxon>Echinoidea</taxon>
        <taxon>Euechinoidea</taxon>
        <taxon>Echinacea</taxon>
        <taxon>Camarodonta</taxon>
        <taxon>Echinidea</taxon>
        <taxon>Strongylocentrotidae</taxon>
        <taxon>Strongylocentrotus</taxon>
    </lineage>
</organism>
<keyword evidence="9" id="KW-0325">Glycoprotein</keyword>
<evidence type="ECO:0000256" key="2">
    <source>
        <dbReference type="ARBA" id="ARBA00010569"/>
    </source>
</evidence>
<dbReference type="InterPro" id="IPR027417">
    <property type="entry name" value="P-loop_NTPase"/>
</dbReference>
<dbReference type="GO" id="GO:0008146">
    <property type="term" value="F:sulfotransferase activity"/>
    <property type="evidence" value="ECO:0000318"/>
    <property type="project" value="GO_Central"/>
</dbReference>